<keyword evidence="2 4" id="KW-0863">Zinc-finger</keyword>
<dbReference type="GO" id="GO:0008270">
    <property type="term" value="F:zinc ion binding"/>
    <property type="evidence" value="ECO:0007669"/>
    <property type="project" value="UniProtKB-KW"/>
</dbReference>
<dbReference type="GO" id="GO:0043122">
    <property type="term" value="P:regulation of canonical NF-kappaB signal transduction"/>
    <property type="evidence" value="ECO:0007669"/>
    <property type="project" value="TreeGrafter"/>
</dbReference>
<dbReference type="SMART" id="SM00184">
    <property type="entry name" value="RING"/>
    <property type="match status" value="1"/>
</dbReference>
<keyword evidence="1" id="KW-0479">Metal-binding</keyword>
<dbReference type="InterPro" id="IPR017907">
    <property type="entry name" value="Znf_RING_CS"/>
</dbReference>
<name>A0A913YFB3_EXADI</name>
<dbReference type="KEGG" id="epa:114574673"/>
<evidence type="ECO:0000256" key="1">
    <source>
        <dbReference type="ARBA" id="ARBA00022723"/>
    </source>
</evidence>
<dbReference type="PANTHER" id="PTHR10131:SF138">
    <property type="entry name" value="RE66324P"/>
    <property type="match status" value="1"/>
</dbReference>
<dbReference type="GO" id="GO:0009898">
    <property type="term" value="C:cytoplasmic side of plasma membrane"/>
    <property type="evidence" value="ECO:0007669"/>
    <property type="project" value="TreeGrafter"/>
</dbReference>
<dbReference type="InterPro" id="IPR027370">
    <property type="entry name" value="Znf-RING_euk"/>
</dbReference>
<reference evidence="6" key="1">
    <citation type="submission" date="2022-11" db="UniProtKB">
        <authorList>
            <consortium name="EnsemblMetazoa"/>
        </authorList>
    </citation>
    <scope>IDENTIFICATION</scope>
</reference>
<dbReference type="RefSeq" id="XP_028513739.1">
    <property type="nucleotide sequence ID" value="XM_028657938.1"/>
</dbReference>
<dbReference type="GO" id="GO:0005164">
    <property type="term" value="F:tumor necrosis factor receptor binding"/>
    <property type="evidence" value="ECO:0007669"/>
    <property type="project" value="TreeGrafter"/>
</dbReference>
<dbReference type="GeneID" id="114574673"/>
<dbReference type="InterPro" id="IPR013083">
    <property type="entry name" value="Znf_RING/FYVE/PHD"/>
</dbReference>
<dbReference type="EnsemblMetazoa" id="XM_028657938.1">
    <property type="protein sequence ID" value="XP_028513739.1"/>
    <property type="gene ID" value="LOC114574673"/>
</dbReference>
<keyword evidence="7" id="KW-1185">Reference proteome</keyword>
<proteinExistence type="predicted"/>
<keyword evidence="3" id="KW-0862">Zinc</keyword>
<evidence type="ECO:0000256" key="4">
    <source>
        <dbReference type="PROSITE-ProRule" id="PRU00175"/>
    </source>
</evidence>
<organism evidence="6 7">
    <name type="scientific">Exaiptasia diaphana</name>
    <name type="common">Tropical sea anemone</name>
    <name type="synonym">Aiptasia pulchella</name>
    <dbReference type="NCBI Taxonomy" id="2652724"/>
    <lineage>
        <taxon>Eukaryota</taxon>
        <taxon>Metazoa</taxon>
        <taxon>Cnidaria</taxon>
        <taxon>Anthozoa</taxon>
        <taxon>Hexacorallia</taxon>
        <taxon>Actiniaria</taxon>
        <taxon>Aiptasiidae</taxon>
        <taxon>Exaiptasia</taxon>
    </lineage>
</organism>
<dbReference type="PANTHER" id="PTHR10131">
    <property type="entry name" value="TNF RECEPTOR ASSOCIATED FACTOR"/>
    <property type="match status" value="1"/>
</dbReference>
<evidence type="ECO:0000313" key="6">
    <source>
        <dbReference type="EnsemblMetazoa" id="XP_028513739.1"/>
    </source>
</evidence>
<dbReference type="AlphaFoldDB" id="A0A913YFB3"/>
<feature type="domain" description="RING-type" evidence="5">
    <location>
        <begin position="66"/>
        <end position="107"/>
    </location>
</feature>
<dbReference type="PROSITE" id="PS50089">
    <property type="entry name" value="ZF_RING_2"/>
    <property type="match status" value="1"/>
</dbReference>
<dbReference type="SUPFAM" id="SSF57850">
    <property type="entry name" value="RING/U-box"/>
    <property type="match status" value="1"/>
</dbReference>
<evidence type="ECO:0000259" key="5">
    <source>
        <dbReference type="PROSITE" id="PS50089"/>
    </source>
</evidence>
<accession>A0A913YFB3</accession>
<dbReference type="Proteomes" id="UP000887567">
    <property type="component" value="Unplaced"/>
</dbReference>
<dbReference type="Pfam" id="PF13445">
    <property type="entry name" value="zf-RING_UBOX"/>
    <property type="match status" value="1"/>
</dbReference>
<evidence type="ECO:0000256" key="2">
    <source>
        <dbReference type="ARBA" id="ARBA00022771"/>
    </source>
</evidence>
<dbReference type="PROSITE" id="PS00518">
    <property type="entry name" value="ZF_RING_1"/>
    <property type="match status" value="1"/>
</dbReference>
<evidence type="ECO:0000256" key="3">
    <source>
        <dbReference type="ARBA" id="ARBA00022833"/>
    </source>
</evidence>
<sequence>MVTRETPKLFQFCHCLFLKLPVGEDRLTAILLHSVLYDFNIALLMTTGGYRICEEDRRNIHSKDLCGICSNVLKTAIQTECGHRYCLDCLEEEFNKHNGEIKCKICDEILTRTKIFRDKFADREIQTLILFCINCIIGCKWRGQLRHRQVGILELDCCIY</sequence>
<dbReference type="OrthoDB" id="6499288at2759"/>
<evidence type="ECO:0000313" key="7">
    <source>
        <dbReference type="Proteomes" id="UP000887567"/>
    </source>
</evidence>
<protein>
    <recommendedName>
        <fullName evidence="5">RING-type domain-containing protein</fullName>
    </recommendedName>
</protein>
<dbReference type="Gene3D" id="3.30.40.10">
    <property type="entry name" value="Zinc/RING finger domain, C3HC4 (zinc finger)"/>
    <property type="match status" value="1"/>
</dbReference>
<dbReference type="InterPro" id="IPR001841">
    <property type="entry name" value="Znf_RING"/>
</dbReference>